<dbReference type="CDD" id="cd22969">
    <property type="entry name" value="DD_IQCK"/>
    <property type="match status" value="1"/>
</dbReference>
<dbReference type="RefSeq" id="XP_015521949.1">
    <property type="nucleotide sequence ID" value="XM_015666463.2"/>
</dbReference>
<dbReference type="AlphaFoldDB" id="A0A6J0C6G9"/>
<proteinExistence type="predicted"/>
<dbReference type="KEGG" id="nlo:107225867"/>
<organism evidence="2">
    <name type="scientific">Neodiprion lecontei</name>
    <name type="common">Redheaded pine sawfly</name>
    <dbReference type="NCBI Taxonomy" id="441921"/>
    <lineage>
        <taxon>Eukaryota</taxon>
        <taxon>Metazoa</taxon>
        <taxon>Ecdysozoa</taxon>
        <taxon>Arthropoda</taxon>
        <taxon>Hexapoda</taxon>
        <taxon>Insecta</taxon>
        <taxon>Pterygota</taxon>
        <taxon>Neoptera</taxon>
        <taxon>Endopterygota</taxon>
        <taxon>Hymenoptera</taxon>
        <taxon>Tenthredinoidea</taxon>
        <taxon>Diprionidae</taxon>
        <taxon>Diprioninae</taxon>
        <taxon>Neodiprion</taxon>
    </lineage>
</organism>
<dbReference type="Proteomes" id="UP000829291">
    <property type="component" value="Chromosome 2"/>
</dbReference>
<reference evidence="2" key="1">
    <citation type="submission" date="2025-08" db="UniProtKB">
        <authorList>
            <consortium name="RefSeq"/>
        </authorList>
    </citation>
    <scope>IDENTIFICATION</scope>
    <source>
        <tissue evidence="2">Thorax and Abdomen</tissue>
    </source>
</reference>
<gene>
    <name evidence="2" type="primary">LOC107225867</name>
</gene>
<keyword evidence="1" id="KW-1185">Reference proteome</keyword>
<dbReference type="InterPro" id="IPR043408">
    <property type="entry name" value="IQCK"/>
</dbReference>
<dbReference type="OrthoDB" id="2155538at2759"/>
<dbReference type="InterPro" id="IPR000048">
    <property type="entry name" value="IQ_motif_EF-hand-BS"/>
</dbReference>
<evidence type="ECO:0000313" key="1">
    <source>
        <dbReference type="Proteomes" id="UP000829291"/>
    </source>
</evidence>
<dbReference type="InParanoid" id="A0A6J0C6G9"/>
<protein>
    <submittedName>
        <fullName evidence="2">IQ domain-containing protein K-like</fullName>
    </submittedName>
</protein>
<evidence type="ECO:0000313" key="2">
    <source>
        <dbReference type="RefSeq" id="XP_015521949.1"/>
    </source>
</evidence>
<sequence length="240" mass="28154">MCQNSQLFSFFNPSPAELRSLSCDEDEEGDKECICGPNPCGFDSKSSKDSSLDSDDEVEVVNVSLWESILRQSEEKTAPYREWIKERNASEPAGKPQDSPADFLDQKIFPLLLPAMRTMLMQAQEWDALCIQKCRFNGLDFLAEILWNSNPRHPRRLQNWLEVFSIPPFRLWLKSNPRPIFPKSWLWTQEDGALIIQKWVRGWLVRKQEDVQEMRLFWKVLPAMGNFVYKNLENQTFQQF</sequence>
<accession>A0A6J0C6G9</accession>
<dbReference type="PANTHER" id="PTHR34927">
    <property type="entry name" value="IQ DOMAIN-CONTAINING PROTEIN K"/>
    <property type="match status" value="1"/>
</dbReference>
<dbReference type="PROSITE" id="PS50096">
    <property type="entry name" value="IQ"/>
    <property type="match status" value="1"/>
</dbReference>
<dbReference type="GeneID" id="107225867"/>
<name>A0A6J0C6G9_NEOLC</name>
<dbReference type="PANTHER" id="PTHR34927:SF1">
    <property type="entry name" value="IQ DOMAIN-CONTAINING PROTEIN K"/>
    <property type="match status" value="1"/>
</dbReference>
<dbReference type="Pfam" id="PF00612">
    <property type="entry name" value="IQ"/>
    <property type="match status" value="1"/>
</dbReference>